<evidence type="ECO:0000313" key="6">
    <source>
        <dbReference type="EMBL" id="SOQ49032.1"/>
    </source>
</evidence>
<evidence type="ECO:0000256" key="2">
    <source>
        <dbReference type="ARBA" id="ARBA00022491"/>
    </source>
</evidence>
<dbReference type="PANTHER" id="PTHR21964">
    <property type="entry name" value="BREAST CANCER METASTASIS-SUPPRESSOR 1"/>
    <property type="match status" value="1"/>
</dbReference>
<evidence type="ECO:0000256" key="5">
    <source>
        <dbReference type="ARBA" id="ARBA00023242"/>
    </source>
</evidence>
<keyword evidence="5" id="KW-0539">Nucleus</keyword>
<keyword evidence="4" id="KW-0804">Transcription</keyword>
<name>A0A2H1W857_SPOFR</name>
<accession>A0A2H1W857</accession>
<keyword evidence="3" id="KW-0805">Transcription regulation</keyword>
<reference evidence="6" key="1">
    <citation type="submission" date="2016-07" db="EMBL/GenBank/DDBJ databases">
        <authorList>
            <person name="Bretaudeau A."/>
        </authorList>
    </citation>
    <scope>NUCLEOTIDE SEQUENCE</scope>
    <source>
        <strain evidence="6">Rice</strain>
        <tissue evidence="6">Whole body</tissue>
    </source>
</reference>
<dbReference type="InterPro" id="IPR013907">
    <property type="entry name" value="Sds3"/>
</dbReference>
<organism evidence="6">
    <name type="scientific">Spodoptera frugiperda</name>
    <name type="common">Fall armyworm</name>
    <dbReference type="NCBI Taxonomy" id="7108"/>
    <lineage>
        <taxon>Eukaryota</taxon>
        <taxon>Metazoa</taxon>
        <taxon>Ecdysozoa</taxon>
        <taxon>Arthropoda</taxon>
        <taxon>Hexapoda</taxon>
        <taxon>Insecta</taxon>
        <taxon>Pterygota</taxon>
        <taxon>Neoptera</taxon>
        <taxon>Endopterygota</taxon>
        <taxon>Lepidoptera</taxon>
        <taxon>Glossata</taxon>
        <taxon>Ditrysia</taxon>
        <taxon>Noctuoidea</taxon>
        <taxon>Noctuidae</taxon>
        <taxon>Amphipyrinae</taxon>
        <taxon>Spodoptera</taxon>
    </lineage>
</organism>
<protein>
    <submittedName>
        <fullName evidence="6">SFRICE_013115</fullName>
    </submittedName>
</protein>
<gene>
    <name evidence="6" type="ORF">SFRICE_013115</name>
</gene>
<sequence>MAGASVGAQCFPETASAQRGRHVVRAHGTLNVTRTCLRWRCNQAIWGASVARHFTVHHCLELATLFSLFRSEKWLAYENLKEEILEKIKKLEEERHTVDLWSCGPEWGRKRRRRQVTVSPPYVVYMLPDADIMEDWRLVRKLLERTD</sequence>
<evidence type="ECO:0000256" key="4">
    <source>
        <dbReference type="ARBA" id="ARBA00023163"/>
    </source>
</evidence>
<evidence type="ECO:0000256" key="3">
    <source>
        <dbReference type="ARBA" id="ARBA00023015"/>
    </source>
</evidence>
<proteinExistence type="predicted"/>
<evidence type="ECO:0000256" key="1">
    <source>
        <dbReference type="ARBA" id="ARBA00004123"/>
    </source>
</evidence>
<dbReference type="GO" id="GO:0005654">
    <property type="term" value="C:nucleoplasm"/>
    <property type="evidence" value="ECO:0007669"/>
    <property type="project" value="UniProtKB-ARBA"/>
</dbReference>
<dbReference type="EMBL" id="ODYU01006825">
    <property type="protein sequence ID" value="SOQ49032.1"/>
    <property type="molecule type" value="Genomic_DNA"/>
</dbReference>
<dbReference type="AlphaFoldDB" id="A0A2H1W857"/>
<dbReference type="GO" id="GO:0010468">
    <property type="term" value="P:regulation of gene expression"/>
    <property type="evidence" value="ECO:0007669"/>
    <property type="project" value="UniProtKB-ARBA"/>
</dbReference>
<keyword evidence="2" id="KW-0678">Repressor</keyword>
<comment type="subcellular location">
    <subcellularLocation>
        <location evidence="1">Nucleus</location>
    </subcellularLocation>
</comment>